<dbReference type="EMBL" id="MGDZ01000064">
    <property type="protein sequence ID" value="OGL72401.1"/>
    <property type="molecule type" value="Genomic_DNA"/>
</dbReference>
<reference evidence="1 2" key="1">
    <citation type="journal article" date="2016" name="Nat. Commun.">
        <title>Thousands of microbial genomes shed light on interconnected biogeochemical processes in an aquifer system.</title>
        <authorList>
            <person name="Anantharaman K."/>
            <person name="Brown C.T."/>
            <person name="Hug L.A."/>
            <person name="Sharon I."/>
            <person name="Castelle C.J."/>
            <person name="Probst A.J."/>
            <person name="Thomas B.C."/>
            <person name="Singh A."/>
            <person name="Wilkins M.J."/>
            <person name="Karaoz U."/>
            <person name="Brodie E.L."/>
            <person name="Williams K.H."/>
            <person name="Hubbard S.S."/>
            <person name="Banfield J.F."/>
        </authorList>
    </citation>
    <scope>NUCLEOTIDE SEQUENCE [LARGE SCALE GENOMIC DNA]</scope>
</reference>
<dbReference type="Proteomes" id="UP000176303">
    <property type="component" value="Unassembled WGS sequence"/>
</dbReference>
<dbReference type="InterPro" id="IPR029044">
    <property type="entry name" value="Nucleotide-diphossugar_trans"/>
</dbReference>
<dbReference type="InterPro" id="IPR050793">
    <property type="entry name" value="CMP-NeuNAc_synthase"/>
</dbReference>
<evidence type="ECO:0008006" key="3">
    <source>
        <dbReference type="Google" id="ProtNLM"/>
    </source>
</evidence>
<dbReference type="PANTHER" id="PTHR21485">
    <property type="entry name" value="HAD SUPERFAMILY MEMBERS CMAS AND KDSC"/>
    <property type="match status" value="1"/>
</dbReference>
<name>A0A1F7U2D3_9BACT</name>
<gene>
    <name evidence="1" type="ORF">A3D72_01025</name>
</gene>
<dbReference type="CDD" id="cd02513">
    <property type="entry name" value="CMP-NeuAc_Synthase"/>
    <property type="match status" value="1"/>
</dbReference>
<dbReference type="PANTHER" id="PTHR21485:SF6">
    <property type="entry name" value="N-ACYLNEURAMINATE CYTIDYLYLTRANSFERASE-RELATED"/>
    <property type="match status" value="1"/>
</dbReference>
<comment type="caution">
    <text evidence="1">The sequence shown here is derived from an EMBL/GenBank/DDBJ whole genome shotgun (WGS) entry which is preliminary data.</text>
</comment>
<dbReference type="InterPro" id="IPR003329">
    <property type="entry name" value="Cytidylyl_trans"/>
</dbReference>
<dbReference type="STRING" id="1802391.A3D72_01025"/>
<proteinExistence type="predicted"/>
<dbReference type="SUPFAM" id="SSF53448">
    <property type="entry name" value="Nucleotide-diphospho-sugar transferases"/>
    <property type="match status" value="1"/>
</dbReference>
<protein>
    <recommendedName>
        <fullName evidence="3">Acylneuraminate cytidylyltransferase</fullName>
    </recommendedName>
</protein>
<dbReference type="GO" id="GO:0008781">
    <property type="term" value="F:N-acylneuraminate cytidylyltransferase activity"/>
    <property type="evidence" value="ECO:0007669"/>
    <property type="project" value="TreeGrafter"/>
</dbReference>
<evidence type="ECO:0000313" key="2">
    <source>
        <dbReference type="Proteomes" id="UP000176303"/>
    </source>
</evidence>
<evidence type="ECO:0000313" key="1">
    <source>
        <dbReference type="EMBL" id="OGL72401.1"/>
    </source>
</evidence>
<dbReference type="Pfam" id="PF02348">
    <property type="entry name" value="CTP_transf_3"/>
    <property type="match status" value="1"/>
</dbReference>
<sequence length="237" mass="26133">MNILAVIQARGGSKSVPGKNIRELGGKPLIAWTILAAKASKKVTRVVVNTDDPEIAAVAKQFGAEVPFLRPAEFATDKAPSLPMYEHALAWFAEHENYRPDAIVQLKPTNPLRTAGHIDAAIDLFLATPPCDSVISVSPVHDHPYKIWKVGADGFMEPFLPESFTGIKDAPRMRRQDLPPAFRHNGAVNVIVPITILEQHSMNGKKVKAFVMDGPDDFLNIDTLRDFELAELILKNR</sequence>
<organism evidence="1 2">
    <name type="scientific">Candidatus Uhrbacteria bacterium RIFCSPHIGHO2_02_FULL_57_19</name>
    <dbReference type="NCBI Taxonomy" id="1802391"/>
    <lineage>
        <taxon>Bacteria</taxon>
        <taxon>Candidatus Uhriibacteriota</taxon>
    </lineage>
</organism>
<dbReference type="AlphaFoldDB" id="A0A1F7U2D3"/>
<accession>A0A1F7U2D3</accession>
<dbReference type="Gene3D" id="3.90.550.10">
    <property type="entry name" value="Spore Coat Polysaccharide Biosynthesis Protein SpsA, Chain A"/>
    <property type="match status" value="1"/>
</dbReference>